<proteinExistence type="predicted"/>
<dbReference type="Proteomes" id="UP000827445">
    <property type="component" value="Segment"/>
</dbReference>
<reference evidence="2 3" key="1">
    <citation type="journal article" date="2021" name="Microbiol. Resour. Announc.">
        <title>Genome Sequences of Bacteriophages cd2, cd3, and cd4, which Specifically Target Carnobacterium divergens.</title>
        <authorList>
            <person name="Zhang P."/>
            <person name="Britton A.P."/>
            <person name="Visser K.A."/>
            <person name="Welke C.A."/>
            <person name="Wassink H."/>
            <person name="Prins E."/>
            <person name="Yang X."/>
            <person name="Martin-Visscher L.A."/>
        </authorList>
    </citation>
    <scope>NUCLEOTIDE SEQUENCE [LARGE SCALE GENOMIC DNA]</scope>
    <source>
        <strain evidence="3">cd2</strain>
    </source>
</reference>
<protein>
    <submittedName>
        <fullName evidence="2">DUF4355 domain-containing protein</fullName>
    </submittedName>
</protein>
<evidence type="ECO:0000313" key="3">
    <source>
        <dbReference type="Proteomes" id="UP000827445"/>
    </source>
</evidence>
<dbReference type="Pfam" id="PF14265">
    <property type="entry name" value="DUF4355"/>
    <property type="match status" value="1"/>
</dbReference>
<evidence type="ECO:0000256" key="1">
    <source>
        <dbReference type="SAM" id="MobiDB-lite"/>
    </source>
</evidence>
<name>A0AAE7SSK2_9CAUD</name>
<evidence type="ECO:0000313" key="2">
    <source>
        <dbReference type="EMBL" id="QXP45138.1"/>
    </source>
</evidence>
<feature type="region of interest" description="Disordered" evidence="1">
    <location>
        <begin position="175"/>
        <end position="197"/>
    </location>
</feature>
<dbReference type="InterPro" id="IPR025580">
    <property type="entry name" value="Gp46"/>
</dbReference>
<gene>
    <name evidence="2" type="ORF">cd2_012</name>
</gene>
<dbReference type="EMBL" id="MZ398135">
    <property type="protein sequence ID" value="QXP45138.1"/>
    <property type="molecule type" value="Genomic_DNA"/>
</dbReference>
<accession>A0AAE7SSK2</accession>
<keyword evidence="3" id="KW-1185">Reference proteome</keyword>
<organism evidence="2 3">
    <name type="scientific">Carnobacterium phage cd2</name>
    <dbReference type="NCBI Taxonomy" id="2849244"/>
    <lineage>
        <taxon>Viruses</taxon>
        <taxon>Duplodnaviria</taxon>
        <taxon>Heunggongvirae</taxon>
        <taxon>Uroviricota</taxon>
        <taxon>Caudoviricetes</taxon>
        <taxon>Carnodivirus</taxon>
        <taxon>Carnodivirus cd2-like</taxon>
    </lineage>
</organism>
<sequence length="220" mass="24711">MTESAENTQTQETEVTVDGLVSQLDGKPELVNDLLSNLVTDDFLKQVVSDESKLHLIQPQIDRAVSKGVESYKRNNFDIEVEKAISDRFPAESPEQVENRKLQERLASLEKENQRESMRNFAMNVGAERQLDPKFVSFIMGDTQEETRSRANMLAMEIDAMVEKGVESRLKATGQVTKPQGGASAGNHSGVLDKPASEYTMKERSELYVSNRAKYDEMFA</sequence>